<dbReference type="InterPro" id="IPR015867">
    <property type="entry name" value="N-reg_PII/ATP_PRibTrfase_C"/>
</dbReference>
<dbReference type="InterPro" id="IPR011322">
    <property type="entry name" value="N-reg_PII-like_a/b"/>
</dbReference>
<dbReference type="SMART" id="SM00938">
    <property type="entry name" value="P-II"/>
    <property type="match status" value="1"/>
</dbReference>
<dbReference type="PANTHER" id="PTHR30115:SF11">
    <property type="entry name" value="NITROGEN REGULATORY PROTEIN P-II HOMOLOG"/>
    <property type="match status" value="1"/>
</dbReference>
<dbReference type="PROSITE" id="PS51343">
    <property type="entry name" value="PII_GLNB_DOM"/>
    <property type="match status" value="1"/>
</dbReference>
<name>E1RE63_METP4</name>
<dbReference type="PANTHER" id="PTHR30115">
    <property type="entry name" value="NITROGEN REGULATORY PROTEIN P-II"/>
    <property type="match status" value="1"/>
</dbReference>
<dbReference type="GO" id="GO:0006808">
    <property type="term" value="P:regulation of nitrogen utilization"/>
    <property type="evidence" value="ECO:0007669"/>
    <property type="project" value="InterPro"/>
</dbReference>
<dbReference type="EMBL" id="CP002117">
    <property type="protein sequence ID" value="ADN36026.1"/>
    <property type="molecule type" value="Genomic_DNA"/>
</dbReference>
<gene>
    <name evidence="2" type="ordered locus">Mpet_1266</name>
</gene>
<dbReference type="RefSeq" id="WP_013329203.1">
    <property type="nucleotide sequence ID" value="NC_014507.1"/>
</dbReference>
<reference evidence="2 3" key="1">
    <citation type="journal article" date="2010" name="Stand. Genomic Sci.">
        <title>Complete genome sequence of Methanoplanus petrolearius type strain (SEBR 4847).</title>
        <authorList>
            <person name="Brambilla E."/>
            <person name="Djao O.D."/>
            <person name="Daligault H."/>
            <person name="Lapidus A."/>
            <person name="Lucas S."/>
            <person name="Hammon N."/>
            <person name="Nolan M."/>
            <person name="Tice H."/>
            <person name="Cheng J.F."/>
            <person name="Han C."/>
            <person name="Tapia R."/>
            <person name="Goodwin L."/>
            <person name="Pitluck S."/>
            <person name="Liolios K."/>
            <person name="Ivanova N."/>
            <person name="Mavromatis K."/>
            <person name="Mikhailova N."/>
            <person name="Pati A."/>
            <person name="Chen A."/>
            <person name="Palaniappan K."/>
            <person name="Land M."/>
            <person name="Hauser L."/>
            <person name="Chang Y.J."/>
            <person name="Jeffries C.D."/>
            <person name="Rohde M."/>
            <person name="Spring S."/>
            <person name="Sikorski J."/>
            <person name="Goker M."/>
            <person name="Woyke T."/>
            <person name="Bristow J."/>
            <person name="Eisen J.A."/>
            <person name="Markowitz V."/>
            <person name="Hugenholtz P."/>
            <person name="Kyrpides N.C."/>
            <person name="Klenk H.P."/>
        </authorList>
    </citation>
    <scope>NUCLEOTIDE SEQUENCE [LARGE SCALE GENOMIC DNA]</scope>
    <source>
        <strain evidence="3">DSM 11571 / OCM 486 / SEBR 4847</strain>
    </source>
</reference>
<dbReference type="Gene3D" id="3.30.70.120">
    <property type="match status" value="1"/>
</dbReference>
<evidence type="ECO:0000256" key="1">
    <source>
        <dbReference type="RuleBase" id="RU003936"/>
    </source>
</evidence>
<dbReference type="SUPFAM" id="SSF54913">
    <property type="entry name" value="GlnB-like"/>
    <property type="match status" value="1"/>
</dbReference>
<dbReference type="AlphaFoldDB" id="E1RE63"/>
<keyword evidence="3" id="KW-1185">Reference proteome</keyword>
<proteinExistence type="inferred from homology"/>
<dbReference type="STRING" id="679926.Mpet_1266"/>
<dbReference type="Pfam" id="PF00543">
    <property type="entry name" value="P-II"/>
    <property type="match status" value="1"/>
</dbReference>
<dbReference type="PRINTS" id="PR00340">
    <property type="entry name" value="PIIGLNB"/>
</dbReference>
<dbReference type="GO" id="GO:0030234">
    <property type="term" value="F:enzyme regulator activity"/>
    <property type="evidence" value="ECO:0007669"/>
    <property type="project" value="InterPro"/>
</dbReference>
<protein>
    <submittedName>
        <fullName evidence="2">Nitrogen regulatory protein P-II</fullName>
    </submittedName>
</protein>
<sequence>MKKVEAIIRPERLDKVSEALLESGFHAMTVTEVRGRGKQKGIALQFRGKEIMVDMIPKVKIEIVLEDELVDKVIDIIRTNAQTGKNGDGKVFVYDIEKSIGVRAE</sequence>
<evidence type="ECO:0000313" key="2">
    <source>
        <dbReference type="EMBL" id="ADN36026.1"/>
    </source>
</evidence>
<dbReference type="PROSITE" id="PS00638">
    <property type="entry name" value="PII_GLNB_CTER"/>
    <property type="match status" value="1"/>
</dbReference>
<dbReference type="HOGENOM" id="CLU_082268_0_1_2"/>
<dbReference type="OrthoDB" id="10960at2157"/>
<comment type="similarity">
    <text evidence="1">Belongs to the P(II) protein family.</text>
</comment>
<dbReference type="GO" id="GO:0005524">
    <property type="term" value="F:ATP binding"/>
    <property type="evidence" value="ECO:0007669"/>
    <property type="project" value="TreeGrafter"/>
</dbReference>
<dbReference type="InterPro" id="IPR017918">
    <property type="entry name" value="N-reg_PII_CS"/>
</dbReference>
<dbReference type="Proteomes" id="UP000006565">
    <property type="component" value="Chromosome"/>
</dbReference>
<accession>E1RE63</accession>
<dbReference type="GeneID" id="9743732"/>
<dbReference type="InterPro" id="IPR002187">
    <property type="entry name" value="N-reg_PII"/>
</dbReference>
<dbReference type="eggNOG" id="arCOG02305">
    <property type="taxonomic scope" value="Archaea"/>
</dbReference>
<dbReference type="KEGG" id="mpi:Mpet_1266"/>
<evidence type="ECO:0000313" key="3">
    <source>
        <dbReference type="Proteomes" id="UP000006565"/>
    </source>
</evidence>
<dbReference type="GO" id="GO:0005829">
    <property type="term" value="C:cytosol"/>
    <property type="evidence" value="ECO:0007669"/>
    <property type="project" value="TreeGrafter"/>
</dbReference>
<organism evidence="2 3">
    <name type="scientific">Methanolacinia petrolearia (strain DSM 11571 / OCM 486 / SEBR 4847)</name>
    <name type="common">Methanoplanus petrolearius</name>
    <dbReference type="NCBI Taxonomy" id="679926"/>
    <lineage>
        <taxon>Archaea</taxon>
        <taxon>Methanobacteriati</taxon>
        <taxon>Methanobacteriota</taxon>
        <taxon>Stenosarchaea group</taxon>
        <taxon>Methanomicrobia</taxon>
        <taxon>Methanomicrobiales</taxon>
        <taxon>Methanomicrobiaceae</taxon>
        <taxon>Methanolacinia</taxon>
    </lineage>
</organism>